<gene>
    <name evidence="1" type="ORF">M6D93_14970</name>
</gene>
<dbReference type="Gene3D" id="2.60.40.10">
    <property type="entry name" value="Immunoglobulins"/>
    <property type="match status" value="1"/>
</dbReference>
<proteinExistence type="predicted"/>
<dbReference type="Proteomes" id="UP001056336">
    <property type="component" value="Chromosome"/>
</dbReference>
<name>A0ABY4QXE8_9ACTN</name>
<reference evidence="1" key="1">
    <citation type="journal article" date="2018" name="Int. J. Syst. Evol. Microbiol.">
        <title>Jatrophihabitans telluris sp. nov., isolated from sediment soil of lava forest wetlands and the emended description of the genus Jatrophihabitans.</title>
        <authorList>
            <person name="Lee K.C."/>
            <person name="Suh M.K."/>
            <person name="Eom M.K."/>
            <person name="Kim K.K."/>
            <person name="Kim J.S."/>
            <person name="Kim D.S."/>
            <person name="Ko S.H."/>
            <person name="Shin Y.K."/>
            <person name="Lee J.S."/>
        </authorList>
    </citation>
    <scope>NUCLEOTIDE SEQUENCE</scope>
    <source>
        <strain evidence="1">N237</strain>
    </source>
</reference>
<dbReference type="EMBL" id="CP097332">
    <property type="protein sequence ID" value="UQX87594.1"/>
    <property type="molecule type" value="Genomic_DNA"/>
</dbReference>
<evidence type="ECO:0000313" key="1">
    <source>
        <dbReference type="EMBL" id="UQX87594.1"/>
    </source>
</evidence>
<accession>A0ABY4QXE8</accession>
<protein>
    <submittedName>
        <fullName evidence="1">Uncharacterized protein</fullName>
    </submittedName>
</protein>
<organism evidence="1 2">
    <name type="scientific">Jatrophihabitans telluris</name>
    <dbReference type="NCBI Taxonomy" id="2038343"/>
    <lineage>
        <taxon>Bacteria</taxon>
        <taxon>Bacillati</taxon>
        <taxon>Actinomycetota</taxon>
        <taxon>Actinomycetes</taxon>
        <taxon>Jatrophihabitantales</taxon>
        <taxon>Jatrophihabitantaceae</taxon>
        <taxon>Jatrophihabitans</taxon>
    </lineage>
</organism>
<dbReference type="RefSeq" id="WP_249770267.1">
    <property type="nucleotide sequence ID" value="NZ_CP097332.1"/>
</dbReference>
<keyword evidence="2" id="KW-1185">Reference proteome</keyword>
<dbReference type="InterPro" id="IPR013783">
    <property type="entry name" value="Ig-like_fold"/>
</dbReference>
<reference evidence="1" key="2">
    <citation type="submission" date="2022-05" db="EMBL/GenBank/DDBJ databases">
        <authorList>
            <person name="Kim J.-S."/>
            <person name="Lee K."/>
            <person name="Suh M."/>
            <person name="Eom M."/>
            <person name="Kim J.-S."/>
            <person name="Kim D.-S."/>
            <person name="Ko S.-H."/>
            <person name="Shin Y."/>
            <person name="Lee J.-S."/>
        </authorList>
    </citation>
    <scope>NUCLEOTIDE SEQUENCE</scope>
    <source>
        <strain evidence="1">N237</strain>
    </source>
</reference>
<evidence type="ECO:0000313" key="2">
    <source>
        <dbReference type="Proteomes" id="UP001056336"/>
    </source>
</evidence>
<sequence length="347" mass="36723">MAEVSGFLPSTSAALFSNGPWAASTRLRIPIPGLPDIGIDTSRMGFCGGMSFIARDIFEAGRPQLRGTDSTAVPGPVVDVIQRRLRDSFGGPATVARWLRATAEPDGQSGFGAGLFADTVAECAVITSMIDAGKLCPIGLVLTRSPAPWAVFDNHVELVYGYQRSGSLLRLQVYDSNHPGDDSIEISLDTGPDSPGTIDTNGTSGTLGVRGLLALGSYRWADPAPLYLDDARVQVTVPAAAESYIPGLTLRAEVSVTNTGSTTWSAAEGYRLGSAGPRDNRAWGLQRVELDRSVDPGEQYTFSFDATVPDPLSEEQAGFCWQMVREHVQWFGAVSAPLGLALSGAGQ</sequence>